<keyword evidence="4" id="KW-0949">S-adenosyl-L-methionine</keyword>
<gene>
    <name evidence="7" type="ORF">ACFQE0_14600</name>
</gene>
<evidence type="ECO:0000313" key="7">
    <source>
        <dbReference type="EMBL" id="MFC6790731.1"/>
    </source>
</evidence>
<dbReference type="SUPFAM" id="SSF53335">
    <property type="entry name" value="S-adenosyl-L-methionine-dependent methyltransferases"/>
    <property type="match status" value="1"/>
</dbReference>
<dbReference type="GO" id="GO:0032259">
    <property type="term" value="P:methylation"/>
    <property type="evidence" value="ECO:0007669"/>
    <property type="project" value="UniProtKB-KW"/>
</dbReference>
<dbReference type="GO" id="GO:0008168">
    <property type="term" value="F:methyltransferase activity"/>
    <property type="evidence" value="ECO:0007669"/>
    <property type="project" value="UniProtKB-KW"/>
</dbReference>
<keyword evidence="3" id="KW-0808">Transferase</keyword>
<keyword evidence="2 7" id="KW-0489">Methyltransferase</keyword>
<comment type="catalytic activity">
    <reaction evidence="6">
        <text>a 2'-deoxycytidine in DNA + S-adenosyl-L-methionine = a 5-methyl-2'-deoxycytidine in DNA + S-adenosyl-L-homocysteine + H(+)</text>
        <dbReference type="Rhea" id="RHEA:13681"/>
        <dbReference type="Rhea" id="RHEA-COMP:11369"/>
        <dbReference type="Rhea" id="RHEA-COMP:11370"/>
        <dbReference type="ChEBI" id="CHEBI:15378"/>
        <dbReference type="ChEBI" id="CHEBI:57856"/>
        <dbReference type="ChEBI" id="CHEBI:59789"/>
        <dbReference type="ChEBI" id="CHEBI:85452"/>
        <dbReference type="ChEBI" id="CHEBI:85454"/>
        <dbReference type="EC" id="2.1.1.37"/>
    </reaction>
</comment>
<evidence type="ECO:0000256" key="1">
    <source>
        <dbReference type="ARBA" id="ARBA00011975"/>
    </source>
</evidence>
<dbReference type="Proteomes" id="UP001596292">
    <property type="component" value="Unassembled WGS sequence"/>
</dbReference>
<dbReference type="PANTHER" id="PTHR10629">
    <property type="entry name" value="CYTOSINE-SPECIFIC METHYLTRANSFERASE"/>
    <property type="match status" value="1"/>
</dbReference>
<dbReference type="RefSeq" id="WP_378970857.1">
    <property type="nucleotide sequence ID" value="NZ_JBHSWN010000001.1"/>
</dbReference>
<evidence type="ECO:0000256" key="4">
    <source>
        <dbReference type="ARBA" id="ARBA00022691"/>
    </source>
</evidence>
<proteinExistence type="predicted"/>
<dbReference type="InterPro" id="IPR031303">
    <property type="entry name" value="C5_meth_CS"/>
</dbReference>
<comment type="caution">
    <text evidence="7">The sequence shown here is derived from an EMBL/GenBank/DDBJ whole genome shotgun (WGS) entry which is preliminary data.</text>
</comment>
<accession>A0ABW2BKX5</accession>
<evidence type="ECO:0000256" key="2">
    <source>
        <dbReference type="ARBA" id="ARBA00022603"/>
    </source>
</evidence>
<dbReference type="InterPro" id="IPR029063">
    <property type="entry name" value="SAM-dependent_MTases_sf"/>
</dbReference>
<reference evidence="8" key="1">
    <citation type="journal article" date="2019" name="Int. J. Syst. Evol. Microbiol.">
        <title>The Global Catalogue of Microorganisms (GCM) 10K type strain sequencing project: providing services to taxonomists for standard genome sequencing and annotation.</title>
        <authorList>
            <consortium name="The Broad Institute Genomics Platform"/>
            <consortium name="The Broad Institute Genome Sequencing Center for Infectious Disease"/>
            <person name="Wu L."/>
            <person name="Ma J."/>
        </authorList>
    </citation>
    <scope>NUCLEOTIDE SEQUENCE [LARGE SCALE GENOMIC DNA]</scope>
    <source>
        <strain evidence="8">CCUG 48316</strain>
    </source>
</reference>
<dbReference type="InterPro" id="IPR050390">
    <property type="entry name" value="C5-Methyltransferase"/>
</dbReference>
<keyword evidence="5" id="KW-0680">Restriction system</keyword>
<evidence type="ECO:0000313" key="8">
    <source>
        <dbReference type="Proteomes" id="UP001596292"/>
    </source>
</evidence>
<dbReference type="Pfam" id="PF00145">
    <property type="entry name" value="DNA_methylase"/>
    <property type="match status" value="1"/>
</dbReference>
<dbReference type="InterPro" id="IPR001525">
    <property type="entry name" value="C5_MeTfrase"/>
</dbReference>
<dbReference type="EC" id="2.1.1.37" evidence="1"/>
<organism evidence="7 8">
    <name type="scientific">Methylobacterium komagatae</name>
    <dbReference type="NCBI Taxonomy" id="374425"/>
    <lineage>
        <taxon>Bacteria</taxon>
        <taxon>Pseudomonadati</taxon>
        <taxon>Pseudomonadota</taxon>
        <taxon>Alphaproteobacteria</taxon>
        <taxon>Hyphomicrobiales</taxon>
        <taxon>Methylobacteriaceae</taxon>
        <taxon>Methylobacterium</taxon>
    </lineage>
</organism>
<name>A0ABW2BKX5_9HYPH</name>
<keyword evidence="8" id="KW-1185">Reference proteome</keyword>
<evidence type="ECO:0000256" key="6">
    <source>
        <dbReference type="ARBA" id="ARBA00047422"/>
    </source>
</evidence>
<dbReference type="EMBL" id="JBHSWN010000001">
    <property type="protein sequence ID" value="MFC6790731.1"/>
    <property type="molecule type" value="Genomic_DNA"/>
</dbReference>
<dbReference type="PROSITE" id="PS00095">
    <property type="entry name" value="C5_MTASE_2"/>
    <property type="match status" value="1"/>
</dbReference>
<protein>
    <recommendedName>
        <fullName evidence="1">DNA (cytosine-5-)-methyltransferase</fullName>
        <ecNumber evidence="1">2.1.1.37</ecNumber>
    </recommendedName>
</protein>
<dbReference type="PANTHER" id="PTHR10629:SF52">
    <property type="entry name" value="DNA (CYTOSINE-5)-METHYLTRANSFERASE 1"/>
    <property type="match status" value="1"/>
</dbReference>
<dbReference type="Gene3D" id="3.90.120.10">
    <property type="entry name" value="DNA Methylase, subunit A, domain 2"/>
    <property type="match status" value="1"/>
</dbReference>
<evidence type="ECO:0000256" key="5">
    <source>
        <dbReference type="ARBA" id="ARBA00022747"/>
    </source>
</evidence>
<sequence length="90" mass="9790">MTWADPSPTITTQYFGFGSGRFGHPQQDRAISLREGAILQSFPPDYRFVEEGKPVETSVIGRLIGNAVPVKLGEAIGRSVLAHVREHAVA</sequence>
<evidence type="ECO:0000256" key="3">
    <source>
        <dbReference type="ARBA" id="ARBA00022679"/>
    </source>
</evidence>